<evidence type="ECO:0000256" key="1">
    <source>
        <dbReference type="ARBA" id="ARBA00022764"/>
    </source>
</evidence>
<dbReference type="Gene3D" id="3.40.190.10">
    <property type="entry name" value="Periplasmic binding protein-like II"/>
    <property type="match status" value="2"/>
</dbReference>
<dbReference type="PANTHER" id="PTHR42779">
    <property type="entry name" value="PROTEIN YNJB"/>
    <property type="match status" value="1"/>
</dbReference>
<dbReference type="Proteomes" id="UP000278823">
    <property type="component" value="Unassembled WGS sequence"/>
</dbReference>
<dbReference type="Pfam" id="PF13416">
    <property type="entry name" value="SBP_bac_8"/>
    <property type="match status" value="1"/>
</dbReference>
<dbReference type="AlphaFoldDB" id="A0A3S0SME9"/>
<evidence type="ECO:0000313" key="3">
    <source>
        <dbReference type="EMBL" id="RUM20427.1"/>
    </source>
</evidence>
<feature type="signal peptide" evidence="2">
    <location>
        <begin position="1"/>
        <end position="21"/>
    </location>
</feature>
<dbReference type="PANTHER" id="PTHR42779:SF1">
    <property type="entry name" value="PROTEIN YNJB"/>
    <property type="match status" value="1"/>
</dbReference>
<sequence>MLKKLTVMSMAAIALALPVNAQEINTMSWDQIVAQAKKEGQVSWFQWYFQDRFREQIKAFETETGIKVTIPDGSHDANLAKLLAEKDRKEGDIDVISLSGGDLNKLKPEQVLFGPINSIIPGGPKLRYKIEGGDSKGYAPAFWGNQSVIAYNPDRIKEADLPRTLEQFSAFFEKNPNEMGFNAASAGGGSGPAFIESVTRKLVPDVDYAAGVSNPEILKKLSPAWDWFHQRKDQFIITASNADSITRLTSGEFMMVASWEDFVAGLQKKGEVPKTIKVYVPDFGLPGGGNVVSIPANAKHKAAALVLVNWLTSGKTQTSFSREFGSAPQNPDADSSAALLPQADLAKSFTWAVKPLGDDLNKQFVENVTLK</sequence>
<evidence type="ECO:0000313" key="4">
    <source>
        <dbReference type="Proteomes" id="UP000278823"/>
    </source>
</evidence>
<dbReference type="InterPro" id="IPR006059">
    <property type="entry name" value="SBP"/>
</dbReference>
<name>A0A3S0SME9_9HYPH</name>
<gene>
    <name evidence="3" type="ORF">EFQ99_29270</name>
</gene>
<evidence type="ECO:0000256" key="2">
    <source>
        <dbReference type="SAM" id="SignalP"/>
    </source>
</evidence>
<feature type="chain" id="PRO_5018731262" evidence="2">
    <location>
        <begin position="22"/>
        <end position="371"/>
    </location>
</feature>
<organism evidence="3 4">
    <name type="scientific">Rhizobium vallis</name>
    <dbReference type="NCBI Taxonomy" id="634290"/>
    <lineage>
        <taxon>Bacteria</taxon>
        <taxon>Pseudomonadati</taxon>
        <taxon>Pseudomonadota</taxon>
        <taxon>Alphaproteobacteria</taxon>
        <taxon>Hyphomicrobiales</taxon>
        <taxon>Rhizobiaceae</taxon>
        <taxon>Rhizobium/Agrobacterium group</taxon>
        <taxon>Rhizobium</taxon>
    </lineage>
</organism>
<keyword evidence="4" id="KW-1185">Reference proteome</keyword>
<accession>A0A3S0SME9</accession>
<keyword evidence="2" id="KW-0732">Signal</keyword>
<dbReference type="OrthoDB" id="3239593at2"/>
<protein>
    <submittedName>
        <fullName evidence="3">Extracellular solute-binding protein</fullName>
    </submittedName>
</protein>
<comment type="caution">
    <text evidence="3">The sequence shown here is derived from an EMBL/GenBank/DDBJ whole genome shotgun (WGS) entry which is preliminary data.</text>
</comment>
<keyword evidence="1" id="KW-0574">Periplasm</keyword>
<reference evidence="4" key="1">
    <citation type="submission" date="2018-11" db="EMBL/GenBank/DDBJ databases">
        <title>Rhizobium chutanense sp. nov., isolated from root nodules of Phaseolus vulgaris in China.</title>
        <authorList>
            <person name="Huo Y."/>
        </authorList>
    </citation>
    <scope>NUCLEOTIDE SEQUENCE [LARGE SCALE GENOMIC DNA]</scope>
    <source>
        <strain evidence="4">CCBAU 65647</strain>
    </source>
</reference>
<dbReference type="SUPFAM" id="SSF53850">
    <property type="entry name" value="Periplasmic binding protein-like II"/>
    <property type="match status" value="1"/>
</dbReference>
<proteinExistence type="predicted"/>
<dbReference type="EMBL" id="RJTH01000015">
    <property type="protein sequence ID" value="RUM20427.1"/>
    <property type="molecule type" value="Genomic_DNA"/>
</dbReference>
<dbReference type="RefSeq" id="WP_126924650.1">
    <property type="nucleotide sequence ID" value="NZ_ML133699.1"/>
</dbReference>